<dbReference type="PANTHER" id="PTHR11773">
    <property type="entry name" value="GLYCINE DEHYDROGENASE, DECARBOXYLATING"/>
    <property type="match status" value="1"/>
</dbReference>
<dbReference type="Pfam" id="PF02347">
    <property type="entry name" value="GDC-P"/>
    <property type="match status" value="2"/>
</dbReference>
<dbReference type="Pfam" id="PF21478">
    <property type="entry name" value="GcvP2_C"/>
    <property type="match status" value="1"/>
</dbReference>
<dbReference type="Gene3D" id="3.40.640.10">
    <property type="entry name" value="Type I PLP-dependent aspartate aminotransferase-like (Major domain)"/>
    <property type="match status" value="2"/>
</dbReference>
<dbReference type="AlphaFoldDB" id="A0AAE3MZG3"/>
<dbReference type="InterPro" id="IPR049315">
    <property type="entry name" value="GDC-P_N"/>
</dbReference>
<comment type="function">
    <text evidence="2 8">The glycine cleavage system catalyzes the degradation of glycine. The P protein binds the alpha-amino group of glycine through its pyridoxal phosphate cofactor; CO(2) is released and the remaining methylamine moiety is then transferred to the lipoamide cofactor of the H protein.</text>
</comment>
<dbReference type="EC" id="1.4.4.2" evidence="8"/>
<dbReference type="PANTHER" id="PTHR11773:SF1">
    <property type="entry name" value="GLYCINE DEHYDROGENASE (DECARBOXYLATING), MITOCHONDRIAL"/>
    <property type="match status" value="1"/>
</dbReference>
<evidence type="ECO:0000256" key="7">
    <source>
        <dbReference type="ARBA" id="ARBA00049026"/>
    </source>
</evidence>
<evidence type="ECO:0000313" key="13">
    <source>
        <dbReference type="Proteomes" id="UP001208771"/>
    </source>
</evidence>
<dbReference type="GO" id="GO:0005829">
    <property type="term" value="C:cytosol"/>
    <property type="evidence" value="ECO:0007669"/>
    <property type="project" value="TreeGrafter"/>
</dbReference>
<proteinExistence type="inferred from homology"/>
<evidence type="ECO:0000256" key="6">
    <source>
        <dbReference type="ARBA" id="ARBA00023002"/>
    </source>
</evidence>
<feature type="domain" description="Glycine cleavage system P-protein N-terminal" evidence="10">
    <location>
        <begin position="20"/>
        <end position="444"/>
    </location>
</feature>
<keyword evidence="13" id="KW-1185">Reference proteome</keyword>
<evidence type="ECO:0000256" key="9">
    <source>
        <dbReference type="PIRSR" id="PIRSR603437-50"/>
    </source>
</evidence>
<feature type="domain" description="Glycine dehydrogenase C-terminal" evidence="11">
    <location>
        <begin position="772"/>
        <end position="893"/>
    </location>
</feature>
<comment type="caution">
    <text evidence="12">The sequence shown here is derived from an EMBL/GenBank/DDBJ whole genome shotgun (WGS) entry which is preliminary data.</text>
</comment>
<evidence type="ECO:0000256" key="3">
    <source>
        <dbReference type="ARBA" id="ARBA00010756"/>
    </source>
</evidence>
<dbReference type="Gene3D" id="3.90.1150.10">
    <property type="entry name" value="Aspartate Aminotransferase, domain 1"/>
    <property type="match status" value="2"/>
</dbReference>
<dbReference type="GO" id="GO:0005960">
    <property type="term" value="C:glycine cleavage complex"/>
    <property type="evidence" value="ECO:0007669"/>
    <property type="project" value="TreeGrafter"/>
</dbReference>
<gene>
    <name evidence="8 12" type="primary">gcvP</name>
    <name evidence="12" type="ORF">NOF55_11820</name>
</gene>
<feature type="domain" description="Glycine cleavage system P-protein N-terminal" evidence="10">
    <location>
        <begin position="473"/>
        <end position="734"/>
    </location>
</feature>
<dbReference type="InterPro" id="IPR020581">
    <property type="entry name" value="GDC_P"/>
</dbReference>
<dbReference type="NCBIfam" id="NF003346">
    <property type="entry name" value="PRK04366.1"/>
    <property type="match status" value="1"/>
</dbReference>
<name>A0AAE3MZG3_9HYPH</name>
<sequence>MTTPTEFHFTDYQPYDFANRRHIGPSPAEMEEMLKIIGYPSLDAMIDDTVPASIRQQVPLAFGEPMTEREALDKLRETANRNKVLTSLIGQGYYGTITPPVIQRNILENPAWYTAYTPYQPEISQGRLEALLNFQTMITDLTGLDVANASLLDEATAAAEAMAMCQRVAKSKATAFFVDADCHPQVIALICTRAEPLGWKVVVGNPFTDLDPVDVFGALFQYPGTHGHVHDFSGLIARLHQTGAIAAVSADPLALTLLKSPGEMGADIAIGSTQRFGVPVGYGGPHAAYMAVKDAYKRSMPGRLVGVSVDARGNRAYRLSLQTREQHIRREKATSNICTAQVLLAVMASMYAVFHGPNGLKAIAQQVHQKAVLTAKGLEKLGYAIEPATFFDTITVEAGHMQGLILRAAVAEGVNLRKVGTTKIGISLDERTRPATVEAVWRAFGGNFEVGEFEAEYRLPKDLLRTSDYLTHPIFHMNRAESEMTRYIRRLSDRDLALDRSMIPLGSCTMKLNATAEMLPITWPEFSDIHPFVPADQALGYREMITDLTEKLCAITGYDAFSMQPNSGAQGEYAGLLTIRNYHIARGDGHRDVCLIPTSAHGTNPASAQMAGMKVVPVKVLENGDIDIADFRAKADAHAASLSCCMITYPSTHGVFEETVREICEITHAHGGQVYLDGANMNAMVGLARPGDIGSDVSHLNLHKTFCIPHGGGGPGMGPIGVKAHLAPHLPGHPVTDGKPGAVSAAPFGSPSILPISWSYVLMMGGAGLTQATKVAILNANYIAARLKGAYDVLYKSKTGRVAHECILDTRPLAESAHVTVDDIAKRLIDCGFHAPTMSWPVAGTLMIEPTESETKAELDRFCDAMLAIREEARDIEEGRADKDNNPLKNAPHTVEDLVGEWDRPYSREQACFPPGAFRIDKYWAPVNRIDNVYGDRNLICTCPPVDAYGEAAE</sequence>
<evidence type="ECO:0000256" key="5">
    <source>
        <dbReference type="ARBA" id="ARBA00022898"/>
    </source>
</evidence>
<evidence type="ECO:0000259" key="10">
    <source>
        <dbReference type="Pfam" id="PF02347"/>
    </source>
</evidence>
<dbReference type="FunFam" id="3.40.640.10:FF:000007">
    <property type="entry name" value="glycine dehydrogenase (Decarboxylating), mitochondrial"/>
    <property type="match status" value="1"/>
</dbReference>
<dbReference type="FunFam" id="3.40.640.10:FF:000005">
    <property type="entry name" value="Glycine dehydrogenase (decarboxylating), mitochondrial"/>
    <property type="match status" value="1"/>
</dbReference>
<keyword evidence="6 8" id="KW-0560">Oxidoreductase</keyword>
<dbReference type="FunFam" id="3.90.1150.10:FF:000007">
    <property type="entry name" value="Glycine dehydrogenase (decarboxylating), mitochondrial"/>
    <property type="match status" value="1"/>
</dbReference>
<dbReference type="Proteomes" id="UP001208771">
    <property type="component" value="Unassembled WGS sequence"/>
</dbReference>
<comment type="similarity">
    <text evidence="3 8">Belongs to the GcvP family.</text>
</comment>
<dbReference type="RefSeq" id="WP_306411561.1">
    <property type="nucleotide sequence ID" value="NZ_JANFPI010000003.1"/>
</dbReference>
<accession>A0AAE3MZG3</accession>
<evidence type="ECO:0000256" key="2">
    <source>
        <dbReference type="ARBA" id="ARBA00003788"/>
    </source>
</evidence>
<dbReference type="GO" id="GO:0004375">
    <property type="term" value="F:glycine dehydrogenase (decarboxylating) activity"/>
    <property type="evidence" value="ECO:0007669"/>
    <property type="project" value="UniProtKB-EC"/>
</dbReference>
<dbReference type="InterPro" id="IPR015421">
    <property type="entry name" value="PyrdxlP-dep_Trfase_major"/>
</dbReference>
<evidence type="ECO:0000259" key="11">
    <source>
        <dbReference type="Pfam" id="PF21478"/>
    </source>
</evidence>
<evidence type="ECO:0000256" key="8">
    <source>
        <dbReference type="HAMAP-Rule" id="MF_00711"/>
    </source>
</evidence>
<comment type="cofactor">
    <cofactor evidence="1 8 9">
        <name>pyridoxal 5'-phosphate</name>
        <dbReference type="ChEBI" id="CHEBI:597326"/>
    </cofactor>
</comment>
<reference evidence="12" key="1">
    <citation type="submission" date="2022-07" db="EMBL/GenBank/DDBJ databases">
        <title>Ectorhizobium quercum gen.nov., sp. nov.</title>
        <authorList>
            <person name="Ma T."/>
            <person name="Li Y."/>
        </authorList>
    </citation>
    <scope>NUCLEOTIDE SEQUENCE</scope>
    <source>
        <strain evidence="12">BDR2-2</strain>
    </source>
</reference>
<dbReference type="EMBL" id="JANFPI010000003">
    <property type="protein sequence ID" value="MCX8997789.1"/>
    <property type="molecule type" value="Genomic_DNA"/>
</dbReference>
<dbReference type="GO" id="GO:0019464">
    <property type="term" value="P:glycine decarboxylation via glycine cleavage system"/>
    <property type="evidence" value="ECO:0007669"/>
    <property type="project" value="UniProtKB-UniRule"/>
</dbReference>
<feature type="modified residue" description="N6-(pyridoxal phosphate)lysine" evidence="8 9">
    <location>
        <position position="704"/>
    </location>
</feature>
<keyword evidence="5 8" id="KW-0663">Pyridoxal phosphate</keyword>
<dbReference type="InterPro" id="IPR003437">
    <property type="entry name" value="GcvP"/>
</dbReference>
<dbReference type="GO" id="GO:0030170">
    <property type="term" value="F:pyridoxal phosphate binding"/>
    <property type="evidence" value="ECO:0007669"/>
    <property type="project" value="TreeGrafter"/>
</dbReference>
<evidence type="ECO:0000256" key="4">
    <source>
        <dbReference type="ARBA" id="ARBA00011690"/>
    </source>
</evidence>
<dbReference type="InterPro" id="IPR015424">
    <property type="entry name" value="PyrdxlP-dep_Trfase"/>
</dbReference>
<evidence type="ECO:0000256" key="1">
    <source>
        <dbReference type="ARBA" id="ARBA00001933"/>
    </source>
</evidence>
<dbReference type="HAMAP" id="MF_00711">
    <property type="entry name" value="GcvP"/>
    <property type="match status" value="1"/>
</dbReference>
<dbReference type="SUPFAM" id="SSF53383">
    <property type="entry name" value="PLP-dependent transferases"/>
    <property type="match status" value="2"/>
</dbReference>
<dbReference type="CDD" id="cd00613">
    <property type="entry name" value="GDC-P"/>
    <property type="match status" value="2"/>
</dbReference>
<dbReference type="GO" id="GO:0016594">
    <property type="term" value="F:glycine binding"/>
    <property type="evidence" value="ECO:0007669"/>
    <property type="project" value="TreeGrafter"/>
</dbReference>
<dbReference type="InterPro" id="IPR049316">
    <property type="entry name" value="GDC-P_C"/>
</dbReference>
<comment type="catalytic activity">
    <reaction evidence="7 8">
        <text>N(6)-[(R)-lipoyl]-L-lysyl-[glycine-cleavage complex H protein] + glycine + H(+) = N(6)-[(R)-S(8)-aminomethyldihydrolipoyl]-L-lysyl-[glycine-cleavage complex H protein] + CO2</text>
        <dbReference type="Rhea" id="RHEA:24304"/>
        <dbReference type="Rhea" id="RHEA-COMP:10494"/>
        <dbReference type="Rhea" id="RHEA-COMP:10495"/>
        <dbReference type="ChEBI" id="CHEBI:15378"/>
        <dbReference type="ChEBI" id="CHEBI:16526"/>
        <dbReference type="ChEBI" id="CHEBI:57305"/>
        <dbReference type="ChEBI" id="CHEBI:83099"/>
        <dbReference type="ChEBI" id="CHEBI:83143"/>
        <dbReference type="EC" id="1.4.4.2"/>
    </reaction>
</comment>
<organism evidence="12 13">
    <name type="scientific">Ectorhizobium quercum</name>
    <dbReference type="NCBI Taxonomy" id="2965071"/>
    <lineage>
        <taxon>Bacteria</taxon>
        <taxon>Pseudomonadati</taxon>
        <taxon>Pseudomonadota</taxon>
        <taxon>Alphaproteobacteria</taxon>
        <taxon>Hyphomicrobiales</taxon>
        <taxon>Rhizobiaceae</taxon>
        <taxon>Ectorhizobium</taxon>
    </lineage>
</organism>
<dbReference type="NCBIfam" id="TIGR00461">
    <property type="entry name" value="gcvP"/>
    <property type="match status" value="1"/>
</dbReference>
<dbReference type="InterPro" id="IPR015422">
    <property type="entry name" value="PyrdxlP-dep_Trfase_small"/>
</dbReference>
<protein>
    <recommendedName>
        <fullName evidence="8">Glycine dehydrogenase (decarboxylating)</fullName>
        <ecNumber evidence="8">1.4.4.2</ecNumber>
    </recommendedName>
    <alternativeName>
        <fullName evidence="8">Glycine cleavage system P-protein</fullName>
    </alternativeName>
    <alternativeName>
        <fullName evidence="8">Glycine decarboxylase</fullName>
    </alternativeName>
    <alternativeName>
        <fullName evidence="8">Glycine dehydrogenase (aminomethyl-transferring)</fullName>
    </alternativeName>
</protein>
<comment type="subunit">
    <text evidence="4 8">The glycine cleavage system is composed of four proteins: P, T, L and H.</text>
</comment>
<evidence type="ECO:0000313" key="12">
    <source>
        <dbReference type="EMBL" id="MCX8997789.1"/>
    </source>
</evidence>